<sequence>MAAQLASFVGRRILKENVNNAFGQEDPYFEQVPASRLGRTFGKKKRKQRKAIPPGLSANDAKILNRVKRRAYRLDYSLFNLCGIRFGWGAVIGLIPFAGDGLDAALAMMVVRDCDKVDGGLPNSLRTRMLLNVVIDFVIGLVPFIGDLADAIYKCNTRNAILLEKHLREKNNKIDKARAKKGQPTRQAQRPVDLSLPEEFDRYEEGSLPEPPSYTEAPLSEPTPTEHGVEMRHPTEPRPAHNARSSRRDASWFSGRKQKRSDLESGGGRN</sequence>
<protein>
    <submittedName>
        <fullName evidence="4">Putative membrane protein</fullName>
    </submittedName>
</protein>
<accession>A0A093VI68</accession>
<dbReference type="PANTHER" id="PTHR35519">
    <property type="entry name" value="MEMBRANE PROTEINS"/>
    <property type="match status" value="1"/>
</dbReference>
<gene>
    <name evidence="4" type="ORF">GQ26_0191140</name>
    <name evidence="3" type="ORF">GQ26_0300300</name>
</gene>
<reference evidence="4" key="1">
    <citation type="journal article" date="2014" name="PLoS Genet.">
        <title>Signature Gene Expression Reveals Novel Clues to the Molecular Mechanisms of Dimorphic Transition in Penicillium marneffei.</title>
        <authorList>
            <person name="Yang E."/>
            <person name="Wang G."/>
            <person name="Cai J."/>
            <person name="Woo P.C."/>
            <person name="Lau S.K."/>
            <person name="Yuen K.-Y."/>
            <person name="Chow W.-N."/>
            <person name="Lin X."/>
        </authorList>
    </citation>
    <scope>NUCLEOTIDE SEQUENCE [LARGE SCALE GENOMIC DNA]</scope>
    <source>
        <strain evidence="4">PM1</strain>
    </source>
</reference>
<proteinExistence type="predicted"/>
<dbReference type="InterPro" id="IPR025187">
    <property type="entry name" value="DUF4112"/>
</dbReference>
<dbReference type="EMBL" id="JPOX01000030">
    <property type="protein sequence ID" value="KFX44102.1"/>
    <property type="molecule type" value="Genomic_DNA"/>
</dbReference>
<reference evidence="3" key="2">
    <citation type="journal article" date="2014" name="PLoS Genet.">
        <title>Signature gene expression reveals novel clues to the molecular mechanisms of dimorphic transition in Penicillium marneffei.</title>
        <authorList>
            <person name="Yang E."/>
            <person name="Wang G."/>
            <person name="Cai J."/>
            <person name="Woo P.C."/>
            <person name="Lau S.K."/>
            <person name="Yuen K.-Y."/>
            <person name="Chow W.-N."/>
            <person name="Lin X."/>
        </authorList>
    </citation>
    <scope>NUCLEOTIDE SEQUENCE</scope>
    <source>
        <strain evidence="3">PM1</strain>
    </source>
</reference>
<keyword evidence="2" id="KW-1133">Transmembrane helix</keyword>
<keyword evidence="2" id="KW-0812">Transmembrane</keyword>
<feature type="transmembrane region" description="Helical" evidence="2">
    <location>
        <begin position="78"/>
        <end position="99"/>
    </location>
</feature>
<evidence type="ECO:0000256" key="1">
    <source>
        <dbReference type="SAM" id="MobiDB-lite"/>
    </source>
</evidence>
<evidence type="ECO:0000313" key="4">
    <source>
        <dbReference type="EMBL" id="KFX46376.1"/>
    </source>
</evidence>
<dbReference type="eggNOG" id="ENOG502S45T">
    <property type="taxonomic scope" value="Eukaryota"/>
</dbReference>
<comment type="caution">
    <text evidence="4">The sequence shown here is derived from an EMBL/GenBank/DDBJ whole genome shotgun (WGS) entry which is preliminary data.</text>
</comment>
<feature type="region of interest" description="Disordered" evidence="1">
    <location>
        <begin position="175"/>
        <end position="270"/>
    </location>
</feature>
<dbReference type="AlphaFoldDB" id="A0A093VI68"/>
<dbReference type="EMBL" id="JPOX01000019">
    <property type="protein sequence ID" value="KFX46376.1"/>
    <property type="molecule type" value="Genomic_DNA"/>
</dbReference>
<evidence type="ECO:0000256" key="2">
    <source>
        <dbReference type="SAM" id="Phobius"/>
    </source>
</evidence>
<feature type="compositionally biased region" description="Basic and acidic residues" evidence="1">
    <location>
        <begin position="227"/>
        <end position="239"/>
    </location>
</feature>
<keyword evidence="2" id="KW-0472">Membrane</keyword>
<feature type="transmembrane region" description="Helical" evidence="2">
    <location>
        <begin position="129"/>
        <end position="149"/>
    </location>
</feature>
<organism evidence="4">
    <name type="scientific">Talaromyces marneffei PM1</name>
    <dbReference type="NCBI Taxonomy" id="1077442"/>
    <lineage>
        <taxon>Eukaryota</taxon>
        <taxon>Fungi</taxon>
        <taxon>Dikarya</taxon>
        <taxon>Ascomycota</taxon>
        <taxon>Pezizomycotina</taxon>
        <taxon>Eurotiomycetes</taxon>
        <taxon>Eurotiomycetidae</taxon>
        <taxon>Eurotiales</taxon>
        <taxon>Trichocomaceae</taxon>
        <taxon>Talaromyces</taxon>
        <taxon>Talaromyces sect. Talaromyces</taxon>
    </lineage>
</organism>
<dbReference type="Pfam" id="PF13430">
    <property type="entry name" value="DUF4112"/>
    <property type="match status" value="1"/>
</dbReference>
<evidence type="ECO:0000313" key="3">
    <source>
        <dbReference type="EMBL" id="KFX44102.1"/>
    </source>
</evidence>
<dbReference type="PANTHER" id="PTHR35519:SF2">
    <property type="entry name" value="PH DOMAIN PROTEIN"/>
    <property type="match status" value="1"/>
</dbReference>
<name>A0A093VI68_TALMA</name>
<dbReference type="HOGENOM" id="CLU_067862_1_0_1"/>